<reference evidence="1" key="1">
    <citation type="submission" date="2023-04" db="EMBL/GenBank/DDBJ databases">
        <title>Ambrosiozyma monospora NBRC 10751.</title>
        <authorList>
            <person name="Ichikawa N."/>
            <person name="Sato H."/>
            <person name="Tonouchi N."/>
        </authorList>
    </citation>
    <scope>NUCLEOTIDE SEQUENCE</scope>
    <source>
        <strain evidence="1">NBRC 10751</strain>
    </source>
</reference>
<evidence type="ECO:0000313" key="2">
    <source>
        <dbReference type="Proteomes" id="UP001165064"/>
    </source>
</evidence>
<evidence type="ECO:0000313" key="1">
    <source>
        <dbReference type="EMBL" id="GME74536.1"/>
    </source>
</evidence>
<dbReference type="Proteomes" id="UP001165064">
    <property type="component" value="Unassembled WGS sequence"/>
</dbReference>
<keyword evidence="2" id="KW-1185">Reference proteome</keyword>
<organism evidence="1 2">
    <name type="scientific">Ambrosiozyma monospora</name>
    <name type="common">Yeast</name>
    <name type="synonym">Endomycopsis monosporus</name>
    <dbReference type="NCBI Taxonomy" id="43982"/>
    <lineage>
        <taxon>Eukaryota</taxon>
        <taxon>Fungi</taxon>
        <taxon>Dikarya</taxon>
        <taxon>Ascomycota</taxon>
        <taxon>Saccharomycotina</taxon>
        <taxon>Pichiomycetes</taxon>
        <taxon>Pichiales</taxon>
        <taxon>Pichiaceae</taxon>
        <taxon>Ambrosiozyma</taxon>
    </lineage>
</organism>
<sequence>MESSVLDTSRNKFESLKHRLQKKYFDKWAKLSEECDGQLGVPKNVFNDLLALVKMQLSLPCGANGGLDMFENVNCKDLMWKKDSENGVYHAQLTFRLFLDEKKLKRITGGVNSAVGLIHLVPSFQTCLLGRFYSVRFEIECRSQEVKYGVNDGKTVFASLPIRVI</sequence>
<protein>
    <submittedName>
        <fullName evidence="1">Unnamed protein product</fullName>
    </submittedName>
</protein>
<gene>
    <name evidence="1" type="ORF">Amon02_000180000</name>
</gene>
<dbReference type="EMBL" id="BSXS01000951">
    <property type="protein sequence ID" value="GME74536.1"/>
    <property type="molecule type" value="Genomic_DNA"/>
</dbReference>
<proteinExistence type="predicted"/>
<name>A0ACB5SVW3_AMBMO</name>
<accession>A0ACB5SVW3</accession>
<comment type="caution">
    <text evidence="1">The sequence shown here is derived from an EMBL/GenBank/DDBJ whole genome shotgun (WGS) entry which is preliminary data.</text>
</comment>